<dbReference type="PANTHER" id="PTHR43065:SF10">
    <property type="entry name" value="PEROXIDE STRESS-ACTIVATED HISTIDINE KINASE MAK3"/>
    <property type="match status" value="1"/>
</dbReference>
<feature type="transmembrane region" description="Helical" evidence="10">
    <location>
        <begin position="276"/>
        <end position="298"/>
    </location>
</feature>
<keyword evidence="10" id="KW-0812">Transmembrane</keyword>
<proteinExistence type="predicted"/>
<keyword evidence="10" id="KW-0472">Membrane</keyword>
<sequence>MASPPPPDLRTSERQFTRSVLAGLCLLGLVAVAGPLLSYRGDVLEMREQFRSRLEREGRVYAEALGLHIQLLKSELSRVAMGVGPELQEGRAIEDMQDLTAPDIGLFRQGLLLLDVSGTVRWSEPLSRIPSDVLRGREWFQRILQHPAPVVDALEPGSSTFVVAVPVVRERRTLGMLVGLIDASTGLPGSRSLSRHLELAVLNREGDIFLPSRPPPWATTPSLARKVDALLARGGQEVETAQGTLFAWATVVPGTELRLVLAADETTTVAAIRERLLAQLLVLAGLQVGTLLLFSLHWRRVYRLFLEMERRAAEKETMAALGSAAGLIAHEVKNSLNGLKVATGMLTPGEEQAFAVRALRGQIDRLAHLATSLLHFGNPPRVQRIPVDLPHLVREVLEGLRVLPEAEEVHLTAHLPEALDIQGDPLLLATALDNLVRNAMEAAVAAKDLGRLTTPEVSVRVRQEEDHAVVDVEDNAGGPPEGFEARLFEPFVTSKPKGVGLGLSMTRRAVEQQGGRVSFTRIPGGSRFTVILPPPDAAPPADSQEPPHERPPALHR</sequence>
<dbReference type="Pfam" id="PF02518">
    <property type="entry name" value="HATPase_c"/>
    <property type="match status" value="1"/>
</dbReference>
<evidence type="ECO:0000313" key="12">
    <source>
        <dbReference type="EMBL" id="OJH37129.1"/>
    </source>
</evidence>
<evidence type="ECO:0000256" key="4">
    <source>
        <dbReference type="ARBA" id="ARBA00022679"/>
    </source>
</evidence>
<dbReference type="GO" id="GO:0005524">
    <property type="term" value="F:ATP binding"/>
    <property type="evidence" value="ECO:0007669"/>
    <property type="project" value="UniProtKB-KW"/>
</dbReference>
<keyword evidence="7" id="KW-0067">ATP-binding</keyword>
<dbReference type="Gene3D" id="3.30.565.10">
    <property type="entry name" value="Histidine kinase-like ATPase, C-terminal domain"/>
    <property type="match status" value="1"/>
</dbReference>
<comment type="caution">
    <text evidence="12">The sequence shown here is derived from an EMBL/GenBank/DDBJ whole genome shotgun (WGS) entry which is preliminary data.</text>
</comment>
<feature type="region of interest" description="Disordered" evidence="9">
    <location>
        <begin position="531"/>
        <end position="556"/>
    </location>
</feature>
<protein>
    <recommendedName>
        <fullName evidence="2">histidine kinase</fullName>
        <ecNumber evidence="2">2.7.13.3</ecNumber>
    </recommendedName>
</protein>
<dbReference type="CDD" id="cd00082">
    <property type="entry name" value="HisKA"/>
    <property type="match status" value="1"/>
</dbReference>
<evidence type="ECO:0000256" key="3">
    <source>
        <dbReference type="ARBA" id="ARBA00022553"/>
    </source>
</evidence>
<evidence type="ECO:0000256" key="7">
    <source>
        <dbReference type="ARBA" id="ARBA00022840"/>
    </source>
</evidence>
<evidence type="ECO:0000256" key="9">
    <source>
        <dbReference type="SAM" id="MobiDB-lite"/>
    </source>
</evidence>
<dbReference type="SUPFAM" id="SSF47384">
    <property type="entry name" value="Homodimeric domain of signal transducing histidine kinase"/>
    <property type="match status" value="1"/>
</dbReference>
<keyword evidence="13" id="KW-1185">Reference proteome</keyword>
<evidence type="ECO:0000313" key="13">
    <source>
        <dbReference type="Proteomes" id="UP000182229"/>
    </source>
</evidence>
<evidence type="ECO:0000259" key="11">
    <source>
        <dbReference type="PROSITE" id="PS50109"/>
    </source>
</evidence>
<dbReference type="AlphaFoldDB" id="A0A1L9B4D8"/>
<dbReference type="OrthoDB" id="5508450at2"/>
<keyword evidence="3" id="KW-0597">Phosphoprotein</keyword>
<dbReference type="GO" id="GO:0000155">
    <property type="term" value="F:phosphorelay sensor kinase activity"/>
    <property type="evidence" value="ECO:0007669"/>
    <property type="project" value="InterPro"/>
</dbReference>
<dbReference type="InterPro" id="IPR036097">
    <property type="entry name" value="HisK_dim/P_sf"/>
</dbReference>
<evidence type="ECO:0000256" key="2">
    <source>
        <dbReference type="ARBA" id="ARBA00012438"/>
    </source>
</evidence>
<dbReference type="STRING" id="83449.BON30_27760"/>
<evidence type="ECO:0000256" key="1">
    <source>
        <dbReference type="ARBA" id="ARBA00000085"/>
    </source>
</evidence>
<evidence type="ECO:0000256" key="5">
    <source>
        <dbReference type="ARBA" id="ARBA00022741"/>
    </source>
</evidence>
<dbReference type="SUPFAM" id="SSF55874">
    <property type="entry name" value="ATPase domain of HSP90 chaperone/DNA topoisomerase II/histidine kinase"/>
    <property type="match status" value="1"/>
</dbReference>
<organism evidence="12 13">
    <name type="scientific">Cystobacter ferrugineus</name>
    <dbReference type="NCBI Taxonomy" id="83449"/>
    <lineage>
        <taxon>Bacteria</taxon>
        <taxon>Pseudomonadati</taxon>
        <taxon>Myxococcota</taxon>
        <taxon>Myxococcia</taxon>
        <taxon>Myxococcales</taxon>
        <taxon>Cystobacterineae</taxon>
        <taxon>Archangiaceae</taxon>
        <taxon>Cystobacter</taxon>
    </lineage>
</organism>
<keyword evidence="6 12" id="KW-0418">Kinase</keyword>
<evidence type="ECO:0000256" key="6">
    <source>
        <dbReference type="ARBA" id="ARBA00022777"/>
    </source>
</evidence>
<dbReference type="Gene3D" id="1.10.287.130">
    <property type="match status" value="1"/>
</dbReference>
<dbReference type="PRINTS" id="PR00344">
    <property type="entry name" value="BCTRLSENSOR"/>
</dbReference>
<feature type="domain" description="Histidine kinase" evidence="11">
    <location>
        <begin position="327"/>
        <end position="536"/>
    </location>
</feature>
<dbReference type="SMART" id="SM00387">
    <property type="entry name" value="HATPase_c"/>
    <property type="match status" value="1"/>
</dbReference>
<dbReference type="InterPro" id="IPR003661">
    <property type="entry name" value="HisK_dim/P_dom"/>
</dbReference>
<dbReference type="InterPro" id="IPR036890">
    <property type="entry name" value="HATPase_C_sf"/>
</dbReference>
<keyword evidence="10" id="KW-1133">Transmembrane helix</keyword>
<dbReference type="Proteomes" id="UP000182229">
    <property type="component" value="Unassembled WGS sequence"/>
</dbReference>
<comment type="catalytic activity">
    <reaction evidence="1">
        <text>ATP + protein L-histidine = ADP + protein N-phospho-L-histidine.</text>
        <dbReference type="EC" id="2.7.13.3"/>
    </reaction>
</comment>
<reference evidence="13" key="1">
    <citation type="submission" date="2016-11" db="EMBL/GenBank/DDBJ databases">
        <authorList>
            <person name="Shukria A."/>
            <person name="Stevens D.C."/>
        </authorList>
    </citation>
    <scope>NUCLEOTIDE SEQUENCE [LARGE SCALE GENOMIC DNA]</scope>
    <source>
        <strain evidence="13">Cbfe23</strain>
    </source>
</reference>
<dbReference type="InterPro" id="IPR003594">
    <property type="entry name" value="HATPase_dom"/>
</dbReference>
<dbReference type="InterPro" id="IPR005467">
    <property type="entry name" value="His_kinase_dom"/>
</dbReference>
<feature type="compositionally biased region" description="Basic and acidic residues" evidence="9">
    <location>
        <begin position="545"/>
        <end position="556"/>
    </location>
</feature>
<dbReference type="PROSITE" id="PS50109">
    <property type="entry name" value="HIS_KIN"/>
    <property type="match status" value="1"/>
</dbReference>
<feature type="transmembrane region" description="Helical" evidence="10">
    <location>
        <begin position="20"/>
        <end position="39"/>
    </location>
</feature>
<dbReference type="EC" id="2.7.13.3" evidence="2"/>
<accession>A0A1L9B4D8</accession>
<name>A0A1L9B4D8_9BACT</name>
<dbReference type="InterPro" id="IPR004358">
    <property type="entry name" value="Sig_transdc_His_kin-like_C"/>
</dbReference>
<reference evidence="12 13" key="2">
    <citation type="submission" date="2016-12" db="EMBL/GenBank/DDBJ databases">
        <title>Draft Genome Sequence of Cystobacter ferrugineus Strain Cbfe23.</title>
        <authorList>
            <person name="Akbar S."/>
            <person name="Dowd S.E."/>
            <person name="Stevens D.C."/>
        </authorList>
    </citation>
    <scope>NUCLEOTIDE SEQUENCE [LARGE SCALE GENOMIC DNA]</scope>
    <source>
        <strain evidence="12 13">Cbfe23</strain>
    </source>
</reference>
<evidence type="ECO:0000256" key="10">
    <source>
        <dbReference type="SAM" id="Phobius"/>
    </source>
</evidence>
<dbReference type="EMBL" id="MPIN01000008">
    <property type="protein sequence ID" value="OJH37129.1"/>
    <property type="molecule type" value="Genomic_DNA"/>
</dbReference>
<keyword evidence="8" id="KW-0902">Two-component regulatory system</keyword>
<dbReference type="PANTHER" id="PTHR43065">
    <property type="entry name" value="SENSOR HISTIDINE KINASE"/>
    <property type="match status" value="1"/>
</dbReference>
<gene>
    <name evidence="12" type="ORF">BON30_27760</name>
</gene>
<keyword evidence="4" id="KW-0808">Transferase</keyword>
<keyword evidence="5" id="KW-0547">Nucleotide-binding</keyword>
<dbReference type="RefSeq" id="WP_071901469.1">
    <property type="nucleotide sequence ID" value="NZ_MPIN01000008.1"/>
</dbReference>
<evidence type="ECO:0000256" key="8">
    <source>
        <dbReference type="ARBA" id="ARBA00023012"/>
    </source>
</evidence>